<evidence type="ECO:0000256" key="6">
    <source>
        <dbReference type="ARBA" id="ARBA00022729"/>
    </source>
</evidence>
<dbReference type="Proteomes" id="UP000176998">
    <property type="component" value="Unassembled WGS sequence"/>
</dbReference>
<evidence type="ECO:0000256" key="10">
    <source>
        <dbReference type="ARBA" id="ARBA00023277"/>
    </source>
</evidence>
<comment type="caution">
    <text evidence="15">The sequence shown here is derived from an EMBL/GenBank/DDBJ whole genome shotgun (WGS) entry which is preliminary data.</text>
</comment>
<evidence type="ECO:0000256" key="9">
    <source>
        <dbReference type="ARBA" id="ARBA00023180"/>
    </source>
</evidence>
<dbReference type="InterPro" id="IPR019800">
    <property type="entry name" value="Glyco_hydro_3_AS"/>
</dbReference>
<evidence type="ECO:0000256" key="5">
    <source>
        <dbReference type="ARBA" id="ARBA00022525"/>
    </source>
</evidence>
<dbReference type="PANTHER" id="PTHR42715:SF5">
    <property type="entry name" value="BETA-GLUCOSIDASE M-RELATED"/>
    <property type="match status" value="1"/>
</dbReference>
<dbReference type="EMBL" id="MJBS01000204">
    <property type="protein sequence ID" value="OHE91056.1"/>
    <property type="molecule type" value="Genomic_DNA"/>
</dbReference>
<name>A0A1G4APL6_9PEZI</name>
<dbReference type="InterPro" id="IPR014729">
    <property type="entry name" value="Rossmann-like_a/b/a_fold"/>
</dbReference>
<dbReference type="Gene3D" id="2.60.40.10">
    <property type="entry name" value="Immunoglobulins"/>
    <property type="match status" value="1"/>
</dbReference>
<evidence type="ECO:0000313" key="16">
    <source>
        <dbReference type="Proteomes" id="UP000176998"/>
    </source>
</evidence>
<keyword evidence="9" id="KW-0325">Glycoprotein</keyword>
<sequence length="1071" mass="117210">SRVTNPLSAGAHCIFRVGPIDCCNITHLGLYLTGHDLKRQSKVHWLSSVSAKFTSAILNFFAGSKSMRPGGNVESLALPSWIQTWQIRFVFHVIMKTAGLSLAVALVSSSAAAQTNNTSPSEVPYYGRSPPVYPSPIGNGSSNAGWAAAYRHARALVSQLTVEEKANITRGWTGTCVGNSGEVPRLGIPALCFADAPDGIRGQEFVSAFPAGIHVAATFDKTLLYKYGKALGDEYYGKGINVALGPAAGPLGRIARGGRNWEGLSSDPYLAGVGMGAITRGIQSAGVIATAKHWLLNEQEYRRRVSDLGEAISSNVDDRALHELYVWPFMNSLKEGAASVMCSYQRANHSYGCQNSKLLNGILKTELGFEGFVVSDWQGQMGGVASANAGLDLVMPDAGFWGERLVEAVINGSVTDDRLSDMATRILAGYHFLHQEHAFPAPAVHSNFQKAYPVDVQDDHASLIRQIGAAGTVLVKNINHTLPLKNPKFLSIYGYDATVKAIPWQNPSRYGGGYEINFGWETFNGTMITGGGSGGSTPPYVVSPFQAIQERLSKKRGILRWDFYSENPSPPYVNSEACLVFINAYASESFDRLSLTDKLSDNLVQNVAANCSNTVVIIHSAGIRTVDAWIDHPNVTAVLFAGLPGQESGHSLVDVLWGDINPSGKLPFTIARQESDYGSHLNSSASDDFFPDSNFTEGLYIDYRYFDAKNITPRYEFGYGLSYTTFRFADLSVGLTSDADTSEYPDPDLPIVQGGHPSLWEIVAVAKVSLTNTGDLDGAEVAQLYIGVPGNDSPIRQLRGFSRVFLSPGQTQSVAFELTRRDLSIWDVEAQQWRLSPGIYTHYTALLSDFHFKMSTELLQIDLDAQTIYEYHRMHMLINPASAIFCLCSLDTRVATRAAQLFLGGHGDYLIYSGGSGKLTASRFTKPEAEVFAGIAKKLGVPANKIIVEPRASNTGENVRFTHALLKDLELDITSFVLVQKPYMERRTYATFRKQWPDSETVFTVTSPELEFAQYPDKENPRDLVIDIVVGDLVRIREYPAKGFQVEQEIPPKVWEANQRLIEAGYDGHLP</sequence>
<evidence type="ECO:0000313" key="15">
    <source>
        <dbReference type="EMBL" id="OHE91056.1"/>
    </source>
</evidence>
<organism evidence="15 16">
    <name type="scientific">Colletotrichum orchidophilum</name>
    <dbReference type="NCBI Taxonomy" id="1209926"/>
    <lineage>
        <taxon>Eukaryota</taxon>
        <taxon>Fungi</taxon>
        <taxon>Dikarya</taxon>
        <taxon>Ascomycota</taxon>
        <taxon>Pezizomycotina</taxon>
        <taxon>Sordariomycetes</taxon>
        <taxon>Hypocreomycetidae</taxon>
        <taxon>Glomerellales</taxon>
        <taxon>Glomerellaceae</taxon>
        <taxon>Colletotrichum</taxon>
    </lineage>
</organism>
<dbReference type="Pfam" id="PF01915">
    <property type="entry name" value="Glyco_hydro_3_C"/>
    <property type="match status" value="1"/>
</dbReference>
<dbReference type="InterPro" id="IPR026891">
    <property type="entry name" value="Fn3-like"/>
</dbReference>
<keyword evidence="16" id="KW-1185">Reference proteome</keyword>
<keyword evidence="11 13" id="KW-0326">Glycosidase</keyword>
<dbReference type="InterPro" id="IPR036881">
    <property type="entry name" value="Glyco_hydro_3_C_sf"/>
</dbReference>
<dbReference type="UniPathway" id="UPA00696"/>
<dbReference type="PANTHER" id="PTHR42715">
    <property type="entry name" value="BETA-GLUCOSIDASE"/>
    <property type="match status" value="1"/>
</dbReference>
<dbReference type="InterPro" id="IPR002772">
    <property type="entry name" value="Glyco_hydro_3_C"/>
</dbReference>
<dbReference type="PROSITE" id="PS00775">
    <property type="entry name" value="GLYCOSYL_HYDROL_F3"/>
    <property type="match status" value="1"/>
</dbReference>
<gene>
    <name evidence="15" type="ORF">CORC01_13644</name>
</gene>
<comment type="catalytic activity">
    <reaction evidence="1 13">
        <text>Hydrolysis of terminal, non-reducing beta-D-glucosyl residues with release of beta-D-glucose.</text>
        <dbReference type="EC" id="3.2.1.21"/>
    </reaction>
</comment>
<evidence type="ECO:0000256" key="8">
    <source>
        <dbReference type="ARBA" id="ARBA00023001"/>
    </source>
</evidence>
<dbReference type="GO" id="GO:0008422">
    <property type="term" value="F:beta-glucosidase activity"/>
    <property type="evidence" value="ECO:0007669"/>
    <property type="project" value="UniProtKB-EC"/>
</dbReference>
<keyword evidence="10 13" id="KW-0119">Carbohydrate metabolism</keyword>
<dbReference type="Gene3D" id="3.20.20.300">
    <property type="entry name" value="Glycoside hydrolase, family 3, N-terminal domain"/>
    <property type="match status" value="1"/>
</dbReference>
<dbReference type="RefSeq" id="XP_022468230.1">
    <property type="nucleotide sequence ID" value="XM_022625260.1"/>
</dbReference>
<evidence type="ECO:0000256" key="1">
    <source>
        <dbReference type="ARBA" id="ARBA00000448"/>
    </source>
</evidence>
<dbReference type="SUPFAM" id="SSF51445">
    <property type="entry name" value="(Trans)glycosidases"/>
    <property type="match status" value="1"/>
</dbReference>
<dbReference type="InterPro" id="IPR050288">
    <property type="entry name" value="Cellulose_deg_GH3"/>
</dbReference>
<feature type="domain" description="Fibronectin type III-like" evidence="14">
    <location>
        <begin position="780"/>
        <end position="848"/>
    </location>
</feature>
<evidence type="ECO:0000256" key="7">
    <source>
        <dbReference type="ARBA" id="ARBA00022801"/>
    </source>
</evidence>
<dbReference type="EC" id="3.2.1.21" evidence="13"/>
<keyword evidence="6" id="KW-0732">Signal</keyword>
<dbReference type="OrthoDB" id="416222at2759"/>
<reference evidence="15 16" key="1">
    <citation type="submission" date="2016-09" db="EMBL/GenBank/DDBJ databases">
        <authorList>
            <person name="Capua I."/>
            <person name="De Benedictis P."/>
            <person name="Joannis T."/>
            <person name="Lombin L.H."/>
            <person name="Cattoli G."/>
        </authorList>
    </citation>
    <scope>NUCLEOTIDE SEQUENCE [LARGE SCALE GENOMIC DNA]</scope>
    <source>
        <strain evidence="15 16">IMI 309357</strain>
    </source>
</reference>
<keyword evidence="8" id="KW-0136">Cellulose degradation</keyword>
<dbReference type="InterPro" id="IPR036962">
    <property type="entry name" value="Glyco_hydro_3_N_sf"/>
</dbReference>
<protein>
    <recommendedName>
        <fullName evidence="13">beta-glucosidase</fullName>
        <ecNumber evidence="13">3.2.1.21</ecNumber>
    </recommendedName>
</protein>
<dbReference type="Pfam" id="PF02698">
    <property type="entry name" value="DUF218"/>
    <property type="match status" value="1"/>
</dbReference>
<evidence type="ECO:0000256" key="3">
    <source>
        <dbReference type="ARBA" id="ARBA00004987"/>
    </source>
</evidence>
<comment type="subcellular location">
    <subcellularLocation>
        <location evidence="2">Secreted</location>
    </subcellularLocation>
</comment>
<dbReference type="Pfam" id="PF00933">
    <property type="entry name" value="Glyco_hydro_3"/>
    <property type="match status" value="1"/>
</dbReference>
<keyword evidence="12 13" id="KW-0624">Polysaccharide degradation</keyword>
<evidence type="ECO:0000256" key="11">
    <source>
        <dbReference type="ARBA" id="ARBA00023295"/>
    </source>
</evidence>
<evidence type="ECO:0000256" key="13">
    <source>
        <dbReference type="RuleBase" id="RU361161"/>
    </source>
</evidence>
<dbReference type="Gene3D" id="3.40.50.620">
    <property type="entry name" value="HUPs"/>
    <property type="match status" value="1"/>
</dbReference>
<dbReference type="FunFam" id="3.20.20.300:FF:000002">
    <property type="entry name" value="Probable beta-glucosidase"/>
    <property type="match status" value="1"/>
</dbReference>
<keyword evidence="7 13" id="KW-0378">Hydrolase</keyword>
<comment type="pathway">
    <text evidence="3 13">Glycan metabolism; cellulose degradation.</text>
</comment>
<dbReference type="Pfam" id="PF14310">
    <property type="entry name" value="Fn3-like"/>
    <property type="match status" value="1"/>
</dbReference>
<dbReference type="GO" id="GO:0030245">
    <property type="term" value="P:cellulose catabolic process"/>
    <property type="evidence" value="ECO:0007669"/>
    <property type="project" value="UniProtKB-UniPathway"/>
</dbReference>
<dbReference type="STRING" id="1209926.A0A1G4APL6"/>
<dbReference type="InterPro" id="IPR017853">
    <property type="entry name" value="GH"/>
</dbReference>
<dbReference type="InterPro" id="IPR003848">
    <property type="entry name" value="DUF218"/>
</dbReference>
<proteinExistence type="inferred from homology"/>
<dbReference type="AlphaFoldDB" id="A0A1G4APL6"/>
<comment type="similarity">
    <text evidence="4 13">Belongs to the glycosyl hydrolase 3 family.</text>
</comment>
<dbReference type="CDD" id="cd06259">
    <property type="entry name" value="YdcF-like"/>
    <property type="match status" value="1"/>
</dbReference>
<accession>A0A1G4APL6</accession>
<dbReference type="InterPro" id="IPR001764">
    <property type="entry name" value="Glyco_hydro_3_N"/>
</dbReference>
<dbReference type="InterPro" id="IPR013783">
    <property type="entry name" value="Ig-like_fold"/>
</dbReference>
<dbReference type="Gene3D" id="3.40.50.1700">
    <property type="entry name" value="Glycoside hydrolase family 3 C-terminal domain"/>
    <property type="match status" value="1"/>
</dbReference>
<dbReference type="PRINTS" id="PR00133">
    <property type="entry name" value="GLHYDRLASE3"/>
</dbReference>
<dbReference type="GO" id="GO:0005576">
    <property type="term" value="C:extracellular region"/>
    <property type="evidence" value="ECO:0007669"/>
    <property type="project" value="UniProtKB-SubCell"/>
</dbReference>
<dbReference type="GeneID" id="34566770"/>
<dbReference type="SUPFAM" id="SSF52279">
    <property type="entry name" value="Beta-D-glucan exohydrolase, C-terminal domain"/>
    <property type="match status" value="1"/>
</dbReference>
<evidence type="ECO:0000256" key="12">
    <source>
        <dbReference type="ARBA" id="ARBA00023326"/>
    </source>
</evidence>
<keyword evidence="5" id="KW-0964">Secreted</keyword>
<feature type="non-terminal residue" evidence="15">
    <location>
        <position position="1"/>
    </location>
</feature>
<evidence type="ECO:0000259" key="14">
    <source>
        <dbReference type="SMART" id="SM01217"/>
    </source>
</evidence>
<evidence type="ECO:0000256" key="2">
    <source>
        <dbReference type="ARBA" id="ARBA00004613"/>
    </source>
</evidence>
<dbReference type="SMART" id="SM01217">
    <property type="entry name" value="Fn3_like"/>
    <property type="match status" value="1"/>
</dbReference>
<evidence type="ECO:0000256" key="4">
    <source>
        <dbReference type="ARBA" id="ARBA00005336"/>
    </source>
</evidence>